<dbReference type="EC" id="1.2.1.70" evidence="7"/>
<comment type="miscellaneous">
    <text evidence="7">During catalysis, the active site Cys acts as a nucleophile attacking the alpha-carbonyl group of tRNA-bound glutamate with the formation of a thioester intermediate between enzyme and glutamate, and the concomitant release of tRNA(Glu). The thioester intermediate is finally reduced by direct hydride transfer from NADPH, to form the product GSA.</text>
</comment>
<organism evidence="10 11">
    <name type="scientific">Pontiella sulfatireligans</name>
    <dbReference type="NCBI Taxonomy" id="2750658"/>
    <lineage>
        <taxon>Bacteria</taxon>
        <taxon>Pseudomonadati</taxon>
        <taxon>Kiritimatiellota</taxon>
        <taxon>Kiritimatiellia</taxon>
        <taxon>Kiritimatiellales</taxon>
        <taxon>Pontiellaceae</taxon>
        <taxon>Pontiella</taxon>
    </lineage>
</organism>
<dbReference type="Gene3D" id="3.30.460.30">
    <property type="entry name" value="Glutamyl-tRNA reductase, N-terminal domain"/>
    <property type="match status" value="1"/>
</dbReference>
<evidence type="ECO:0000256" key="7">
    <source>
        <dbReference type="HAMAP-Rule" id="MF_00087"/>
    </source>
</evidence>
<dbReference type="Proteomes" id="UP000346198">
    <property type="component" value="Unassembled WGS sequence"/>
</dbReference>
<feature type="domain" description="Glutamyl-tRNA reductase N-terminal" evidence="9">
    <location>
        <begin position="167"/>
        <end position="311"/>
    </location>
</feature>
<comment type="catalytic activity">
    <reaction evidence="7">
        <text>(S)-4-amino-5-oxopentanoate + tRNA(Glu) + NADP(+) = L-glutamyl-tRNA(Glu) + NADPH + H(+)</text>
        <dbReference type="Rhea" id="RHEA:12344"/>
        <dbReference type="Rhea" id="RHEA-COMP:9663"/>
        <dbReference type="Rhea" id="RHEA-COMP:9680"/>
        <dbReference type="ChEBI" id="CHEBI:15378"/>
        <dbReference type="ChEBI" id="CHEBI:57501"/>
        <dbReference type="ChEBI" id="CHEBI:57783"/>
        <dbReference type="ChEBI" id="CHEBI:58349"/>
        <dbReference type="ChEBI" id="CHEBI:78442"/>
        <dbReference type="ChEBI" id="CHEBI:78520"/>
        <dbReference type="EC" id="1.2.1.70"/>
    </reaction>
</comment>
<evidence type="ECO:0000256" key="6">
    <source>
        <dbReference type="ARBA" id="ARBA00047561"/>
    </source>
</evidence>
<keyword evidence="3 7" id="KW-0560">Oxidoreductase</keyword>
<comment type="domain">
    <text evidence="7">Possesses an unusual extended V-shaped dimeric structure with each monomer consisting of three distinct domains arranged along a curved 'spinal' alpha-helix. The N-terminal catalytic domain specifically recognizes the glutamate moiety of the substrate. The second domain is the NADPH-binding domain, and the third C-terminal domain is responsible for dimerization.</text>
</comment>
<comment type="function">
    <text evidence="7">Catalyzes the NADPH-dependent reduction of glutamyl-tRNA(Glu) to glutamate 1-semialdehyde (GSA).</text>
</comment>
<dbReference type="PANTHER" id="PTHR43013">
    <property type="entry name" value="GLUTAMYL-TRNA REDUCTASE"/>
    <property type="match status" value="1"/>
</dbReference>
<dbReference type="HAMAP" id="MF_00087">
    <property type="entry name" value="Glu_tRNA_reductase"/>
    <property type="match status" value="1"/>
</dbReference>
<evidence type="ECO:0000313" key="11">
    <source>
        <dbReference type="Proteomes" id="UP000346198"/>
    </source>
</evidence>
<dbReference type="InterPro" id="IPR006367">
    <property type="entry name" value="Sirohaem_synthase_N"/>
</dbReference>
<dbReference type="GO" id="GO:0019354">
    <property type="term" value="P:siroheme biosynthetic process"/>
    <property type="evidence" value="ECO:0007669"/>
    <property type="project" value="UniProtKB-UniPathway"/>
</dbReference>
<evidence type="ECO:0000256" key="1">
    <source>
        <dbReference type="ARBA" id="ARBA00005010"/>
    </source>
</evidence>
<reference evidence="10 11" key="1">
    <citation type="submission" date="2019-04" db="EMBL/GenBank/DDBJ databases">
        <authorList>
            <person name="Van Vliet M D."/>
        </authorList>
    </citation>
    <scope>NUCLEOTIDE SEQUENCE [LARGE SCALE GENOMIC DNA]</scope>
    <source>
        <strain evidence="10 11">F21</strain>
    </source>
</reference>
<accession>A0A6C2UPY0</accession>
<dbReference type="InterPro" id="IPR000343">
    <property type="entry name" value="4pyrrol_synth_GluRdtase"/>
</dbReference>
<dbReference type="NCBIfam" id="TIGR01470">
    <property type="entry name" value="cysG_Nterm"/>
    <property type="match status" value="1"/>
</dbReference>
<keyword evidence="5 7" id="KW-0627">Porphyrin biosynthesis</keyword>
<dbReference type="InterPro" id="IPR015895">
    <property type="entry name" value="4pyrrol_synth_GluRdtase_N"/>
</dbReference>
<comment type="catalytic activity">
    <reaction evidence="6">
        <text>precorrin-2 + NAD(+) = sirohydrochlorin + NADH + 2 H(+)</text>
        <dbReference type="Rhea" id="RHEA:15613"/>
        <dbReference type="ChEBI" id="CHEBI:15378"/>
        <dbReference type="ChEBI" id="CHEBI:57540"/>
        <dbReference type="ChEBI" id="CHEBI:57945"/>
        <dbReference type="ChEBI" id="CHEBI:58351"/>
        <dbReference type="ChEBI" id="CHEBI:58827"/>
        <dbReference type="EC" id="1.3.1.76"/>
    </reaction>
</comment>
<keyword evidence="2 7" id="KW-0521">NADP</keyword>
<gene>
    <name evidence="7 10" type="primary">hemA</name>
    <name evidence="10" type="ORF">SCARR_04435</name>
</gene>
<comment type="caution">
    <text evidence="7">Lacks conserved residue(s) required for the propagation of feature annotation.</text>
</comment>
<dbReference type="GO" id="GO:0043115">
    <property type="term" value="F:precorrin-2 dehydrogenase activity"/>
    <property type="evidence" value="ECO:0007669"/>
    <property type="project" value="UniProtKB-EC"/>
</dbReference>
<dbReference type="Pfam" id="PF13241">
    <property type="entry name" value="NAD_binding_7"/>
    <property type="match status" value="1"/>
</dbReference>
<feature type="domain" description="Quinate/shikimate 5-dehydrogenase/glutamyl-tRNA reductase" evidence="8">
    <location>
        <begin position="334"/>
        <end position="457"/>
    </location>
</feature>
<dbReference type="SUPFAM" id="SSF69742">
    <property type="entry name" value="Glutamyl tRNA-reductase catalytic, N-terminal domain"/>
    <property type="match status" value="1"/>
</dbReference>
<dbReference type="InterPro" id="IPR036291">
    <property type="entry name" value="NAD(P)-bd_dom_sf"/>
</dbReference>
<sequence>MMTENQQPHNGFPINLFMEDRPSLVAGGGKVALRKILLLLDAGSQVAVVSPDVCKELGHLIEAGRVTHTVRRFKDHDVDGATIVYAATNSRGVNRQILDCCREKNILCCCVDGNWAESDFTTPAITRHNQLTVSVSSRGNDCRQSKMVKNSLSRHLRMMEEAHLVVVGTDHNCLSVEEREPYHLTGHRFERAGFMIMQLWGIHEFMILNTCNRVEVIAVVSEETAKNGILRHIMGFTNFKEDKFYLKTDKEAFEHLSLVTAGMLSQTPGENHITAQLKEALETAKQRGWAGNMTQEWISSALHVSKLIKNQVSPLLHNYEIEDLALRYLEAQGRDLANSTIMLLGAGVIGKGLVNDSLPKVGKVIWCYHVNKPETPKEWNGKVELCTFNDMKNRITEADIIISATDAPGHILHMAHAPFFNQERPIMVIDLGMPRNIDPELDDLSSDVTVVDLDGLKYWYRRELTDMNDILSRSRKIIADNQDLYEKIASSFKSGNAAE</sequence>
<comment type="subunit">
    <text evidence="7">Homodimer.</text>
</comment>
<evidence type="ECO:0000256" key="2">
    <source>
        <dbReference type="ARBA" id="ARBA00022857"/>
    </source>
</evidence>
<dbReference type="PANTHER" id="PTHR43013:SF1">
    <property type="entry name" value="GLUTAMYL-TRNA REDUCTASE"/>
    <property type="match status" value="1"/>
</dbReference>
<evidence type="ECO:0000256" key="3">
    <source>
        <dbReference type="ARBA" id="ARBA00023002"/>
    </source>
</evidence>
<evidence type="ECO:0000259" key="8">
    <source>
        <dbReference type="Pfam" id="PF01488"/>
    </source>
</evidence>
<comment type="pathway">
    <text evidence="1">Porphyrin-containing compound metabolism; siroheme biosynthesis; sirohydrochlorin from precorrin-2: step 1/1.</text>
</comment>
<dbReference type="Pfam" id="PF01488">
    <property type="entry name" value="Shikimate_DH"/>
    <property type="match status" value="1"/>
</dbReference>
<protein>
    <recommendedName>
        <fullName evidence="7">Glutamyl-tRNA reductase</fullName>
        <shortName evidence="7">GluTR</shortName>
        <ecNumber evidence="7">1.2.1.70</ecNumber>
    </recommendedName>
</protein>
<name>A0A6C2UPY0_9BACT</name>
<keyword evidence="11" id="KW-1185">Reference proteome</keyword>
<proteinExistence type="inferred from homology"/>
<dbReference type="GO" id="GO:0008883">
    <property type="term" value="F:glutamyl-tRNA reductase activity"/>
    <property type="evidence" value="ECO:0007669"/>
    <property type="project" value="UniProtKB-UniRule"/>
</dbReference>
<evidence type="ECO:0000256" key="4">
    <source>
        <dbReference type="ARBA" id="ARBA00023027"/>
    </source>
</evidence>
<feature type="site" description="Important for activity" evidence="7">
    <location>
        <position position="255"/>
    </location>
</feature>
<comment type="pathway">
    <text evidence="7">Porphyrin-containing compound metabolism; protoporphyrin-IX biosynthesis; 5-aminolevulinate from L-glutamyl-tRNA(Glu): step 1/2.</text>
</comment>
<comment type="similarity">
    <text evidence="7">Belongs to the glutamyl-tRNA reductase family.</text>
</comment>
<dbReference type="GO" id="GO:0050661">
    <property type="term" value="F:NADP binding"/>
    <property type="evidence" value="ECO:0007669"/>
    <property type="project" value="InterPro"/>
</dbReference>
<keyword evidence="4" id="KW-0520">NAD</keyword>
<dbReference type="EMBL" id="CAAHFH010000002">
    <property type="protein sequence ID" value="VGO22352.1"/>
    <property type="molecule type" value="Genomic_DNA"/>
</dbReference>
<evidence type="ECO:0000313" key="10">
    <source>
        <dbReference type="EMBL" id="VGO22352.1"/>
    </source>
</evidence>
<dbReference type="Gene3D" id="3.40.50.720">
    <property type="entry name" value="NAD(P)-binding Rossmann-like Domain"/>
    <property type="match status" value="2"/>
</dbReference>
<dbReference type="RefSeq" id="WP_136063737.1">
    <property type="nucleotide sequence ID" value="NZ_CAAHFH010000002.1"/>
</dbReference>
<feature type="binding site" evidence="7">
    <location>
        <begin position="345"/>
        <end position="350"/>
    </location>
    <ligand>
        <name>NADP(+)</name>
        <dbReference type="ChEBI" id="CHEBI:58349"/>
    </ligand>
</feature>
<evidence type="ECO:0000256" key="5">
    <source>
        <dbReference type="ARBA" id="ARBA00023244"/>
    </source>
</evidence>
<feature type="binding site" evidence="7">
    <location>
        <position position="265"/>
    </location>
    <ligand>
        <name>substrate</name>
    </ligand>
</feature>
<dbReference type="Pfam" id="PF05201">
    <property type="entry name" value="GlutR_N"/>
    <property type="match status" value="1"/>
</dbReference>
<feature type="binding site" evidence="7">
    <location>
        <begin position="210"/>
        <end position="213"/>
    </location>
    <ligand>
        <name>substrate</name>
    </ligand>
</feature>
<feature type="active site" description="Nucleophile" evidence="7">
    <location>
        <position position="211"/>
    </location>
</feature>
<dbReference type="SUPFAM" id="SSF51735">
    <property type="entry name" value="NAD(P)-binding Rossmann-fold domains"/>
    <property type="match status" value="2"/>
</dbReference>
<evidence type="ECO:0000259" key="9">
    <source>
        <dbReference type="Pfam" id="PF05201"/>
    </source>
</evidence>
<dbReference type="InterPro" id="IPR036343">
    <property type="entry name" value="GluRdtase_N_sf"/>
</dbReference>
<dbReference type="GO" id="GO:0019353">
    <property type="term" value="P:protoporphyrinogen IX biosynthetic process from glutamate"/>
    <property type="evidence" value="ECO:0007669"/>
    <property type="project" value="TreeGrafter"/>
</dbReference>
<dbReference type="UniPathway" id="UPA00262">
    <property type="reaction ID" value="UER00222"/>
</dbReference>
<dbReference type="AlphaFoldDB" id="A0A6C2UPY0"/>
<dbReference type="InterPro" id="IPR006151">
    <property type="entry name" value="Shikm_DH/Glu-tRNA_Rdtase"/>
</dbReference>
<dbReference type="UniPathway" id="UPA00251">
    <property type="reaction ID" value="UER00316"/>
</dbReference>
<feature type="binding site" evidence="7">
    <location>
        <position position="276"/>
    </location>
    <ligand>
        <name>substrate</name>
    </ligand>
</feature>